<dbReference type="PANTHER" id="PTHR30537">
    <property type="entry name" value="HTH-TYPE TRANSCRIPTIONAL REGULATOR"/>
    <property type="match status" value="1"/>
</dbReference>
<keyword evidence="2" id="KW-0805">Transcription regulation</keyword>
<dbReference type="SUPFAM" id="SSF46785">
    <property type="entry name" value="Winged helix' DNA-binding domain"/>
    <property type="match status" value="1"/>
</dbReference>
<dbReference type="Gene3D" id="3.40.190.290">
    <property type="match status" value="1"/>
</dbReference>
<comment type="similarity">
    <text evidence="1">Belongs to the LysR transcriptional regulatory family.</text>
</comment>
<gene>
    <name evidence="6" type="ORF">CEV33_3519</name>
</gene>
<organism evidence="6 7">
    <name type="scientific">Brucella grignonensis</name>
    <dbReference type="NCBI Taxonomy" id="94627"/>
    <lineage>
        <taxon>Bacteria</taxon>
        <taxon>Pseudomonadati</taxon>
        <taxon>Pseudomonadota</taxon>
        <taxon>Alphaproteobacteria</taxon>
        <taxon>Hyphomicrobiales</taxon>
        <taxon>Brucellaceae</taxon>
        <taxon>Brucella/Ochrobactrum group</taxon>
        <taxon>Brucella</taxon>
    </lineage>
</organism>
<feature type="domain" description="HTH lysR-type" evidence="5">
    <location>
        <begin position="1"/>
        <end position="59"/>
    </location>
</feature>
<dbReference type="InterPro" id="IPR036390">
    <property type="entry name" value="WH_DNA-bd_sf"/>
</dbReference>
<dbReference type="EMBL" id="NNRL01000168">
    <property type="protein sequence ID" value="OYR07833.1"/>
    <property type="molecule type" value="Genomic_DNA"/>
</dbReference>
<name>A0A256EZ86_9HYPH</name>
<protein>
    <submittedName>
        <fullName evidence="6">LysR substrate binding domain protein</fullName>
    </submittedName>
</protein>
<dbReference type="InterPro" id="IPR058163">
    <property type="entry name" value="LysR-type_TF_proteobact-type"/>
</dbReference>
<dbReference type="InterPro" id="IPR005119">
    <property type="entry name" value="LysR_subst-bd"/>
</dbReference>
<accession>A0A256EZ86</accession>
<evidence type="ECO:0000256" key="2">
    <source>
        <dbReference type="ARBA" id="ARBA00023015"/>
    </source>
</evidence>
<comment type="caution">
    <text evidence="6">The sequence shown here is derived from an EMBL/GenBank/DDBJ whole genome shotgun (WGS) entry which is preliminary data.</text>
</comment>
<dbReference type="Pfam" id="PF03466">
    <property type="entry name" value="LysR_substrate"/>
    <property type="match status" value="1"/>
</dbReference>
<keyword evidence="3" id="KW-0238">DNA-binding</keyword>
<evidence type="ECO:0000313" key="6">
    <source>
        <dbReference type="EMBL" id="OYR07833.1"/>
    </source>
</evidence>
<dbReference type="GO" id="GO:0043565">
    <property type="term" value="F:sequence-specific DNA binding"/>
    <property type="evidence" value="ECO:0007669"/>
    <property type="project" value="TreeGrafter"/>
</dbReference>
<dbReference type="PROSITE" id="PS50931">
    <property type="entry name" value="HTH_LYSR"/>
    <property type="match status" value="1"/>
</dbReference>
<dbReference type="InterPro" id="IPR036388">
    <property type="entry name" value="WH-like_DNA-bd_sf"/>
</dbReference>
<dbReference type="InterPro" id="IPR000847">
    <property type="entry name" value="LysR_HTH_N"/>
</dbReference>
<dbReference type="Gene3D" id="1.10.10.10">
    <property type="entry name" value="Winged helix-like DNA-binding domain superfamily/Winged helix DNA-binding domain"/>
    <property type="match status" value="1"/>
</dbReference>
<dbReference type="Pfam" id="PF00126">
    <property type="entry name" value="HTH_1"/>
    <property type="match status" value="1"/>
</dbReference>
<dbReference type="PANTHER" id="PTHR30537:SF31">
    <property type="entry name" value="TRANSCRIPTIONAL REGULATOR, LYSR FAMILY"/>
    <property type="match status" value="1"/>
</dbReference>
<evidence type="ECO:0000256" key="3">
    <source>
        <dbReference type="ARBA" id="ARBA00023125"/>
    </source>
</evidence>
<evidence type="ECO:0000256" key="1">
    <source>
        <dbReference type="ARBA" id="ARBA00009437"/>
    </source>
</evidence>
<dbReference type="GO" id="GO:0003700">
    <property type="term" value="F:DNA-binding transcription factor activity"/>
    <property type="evidence" value="ECO:0007669"/>
    <property type="project" value="InterPro"/>
</dbReference>
<evidence type="ECO:0000313" key="7">
    <source>
        <dbReference type="Proteomes" id="UP000216478"/>
    </source>
</evidence>
<proteinExistence type="inferred from homology"/>
<sequence length="313" mass="35716">MQDLNDLFYYVQVVSSGGFAAAARRVGVQKSTLSRRISLLEERLGTTLIYRTSRQFSVTEVGAEYYRRCLIVLEDADAAQEFIEQIREEPHGIIRMVCPVGLLNYQLSELIAVFMLRHPKIEIHLKCLNRHVDLVGEAYDLAIRESLEPHDNATLSRRYLGSHSQCLVASPTLFERGKIPKNMQELKAYPSLAFGFPIMDRSGAAMHLRNEWVFLDAKNKTRRFQHTPRMVTDCLMTIHTAARHGLGIGLLPHRFVVDDIYSGQLLRLLPDLQPMLCPVYAEYPSSRSVRPILRILLDYLAEAFMPLEDTISV</sequence>
<dbReference type="GO" id="GO:0006351">
    <property type="term" value="P:DNA-templated transcription"/>
    <property type="evidence" value="ECO:0007669"/>
    <property type="project" value="TreeGrafter"/>
</dbReference>
<evidence type="ECO:0000259" key="5">
    <source>
        <dbReference type="PROSITE" id="PS50931"/>
    </source>
</evidence>
<reference evidence="6 7" key="1">
    <citation type="submission" date="2017-07" db="EMBL/GenBank/DDBJ databases">
        <title>Phylogenetic study on the rhizospheric bacterium Ochrobactrum sp. A44.</title>
        <authorList>
            <person name="Krzyzanowska D.M."/>
            <person name="Ossowicki A."/>
            <person name="Rajewska M."/>
            <person name="Maciag T."/>
            <person name="Kaczynski Z."/>
            <person name="Czerwicka M."/>
            <person name="Jafra S."/>
        </authorList>
    </citation>
    <scope>NUCLEOTIDE SEQUENCE [LARGE SCALE GENOMIC DNA]</scope>
    <source>
        <strain evidence="6 7">OgA9a</strain>
    </source>
</reference>
<dbReference type="AlphaFoldDB" id="A0A256EZ86"/>
<dbReference type="FunFam" id="1.10.10.10:FF:000001">
    <property type="entry name" value="LysR family transcriptional regulator"/>
    <property type="match status" value="1"/>
</dbReference>
<evidence type="ECO:0000256" key="4">
    <source>
        <dbReference type="ARBA" id="ARBA00023163"/>
    </source>
</evidence>
<keyword evidence="7" id="KW-1185">Reference proteome</keyword>
<dbReference type="Proteomes" id="UP000216478">
    <property type="component" value="Unassembled WGS sequence"/>
</dbReference>
<dbReference type="SUPFAM" id="SSF53850">
    <property type="entry name" value="Periplasmic binding protein-like II"/>
    <property type="match status" value="1"/>
</dbReference>
<keyword evidence="4" id="KW-0804">Transcription</keyword>